<evidence type="ECO:0000256" key="4">
    <source>
        <dbReference type="ARBA" id="ARBA00038440"/>
    </source>
</evidence>
<dbReference type="PANTHER" id="PTHR43369">
    <property type="entry name" value="PHOSPHORIBOSYLGLYCINAMIDE FORMYLTRANSFERASE"/>
    <property type="match status" value="1"/>
</dbReference>
<dbReference type="CDD" id="cd08645">
    <property type="entry name" value="FMT_core_GART"/>
    <property type="match status" value="1"/>
</dbReference>
<evidence type="ECO:0000256" key="3">
    <source>
        <dbReference type="ARBA" id="ARBA00022755"/>
    </source>
</evidence>
<evidence type="ECO:0000313" key="9">
    <source>
        <dbReference type="Proteomes" id="UP001332192"/>
    </source>
</evidence>
<dbReference type="SUPFAM" id="SSF53328">
    <property type="entry name" value="Formyltransferase"/>
    <property type="match status" value="1"/>
</dbReference>
<dbReference type="Proteomes" id="UP001332192">
    <property type="component" value="Chromosome"/>
</dbReference>
<evidence type="ECO:0000256" key="5">
    <source>
        <dbReference type="ARBA" id="ARBA00047664"/>
    </source>
</evidence>
<protein>
    <recommendedName>
        <fullName evidence="6">Phosphoribosylglycinamide formyltransferase</fullName>
        <ecNumber evidence="6">2.1.2.2</ecNumber>
    </recommendedName>
    <alternativeName>
        <fullName evidence="6">5'-phosphoribosylglycinamide transformylase</fullName>
    </alternativeName>
    <alternativeName>
        <fullName evidence="6">GAR transformylase</fullName>
        <shortName evidence="6">GART</shortName>
    </alternativeName>
</protein>
<evidence type="ECO:0000259" key="7">
    <source>
        <dbReference type="Pfam" id="PF00551"/>
    </source>
</evidence>
<gene>
    <name evidence="6 8" type="primary">purN</name>
    <name evidence="8" type="ORF">U7230_12230</name>
</gene>
<name>A0ABZ1BVZ2_9FIRM</name>
<dbReference type="GO" id="GO:0004644">
    <property type="term" value="F:phosphoribosylglycinamide formyltransferase activity"/>
    <property type="evidence" value="ECO:0007669"/>
    <property type="project" value="UniProtKB-EC"/>
</dbReference>
<dbReference type="HAMAP" id="MF_01930">
    <property type="entry name" value="PurN"/>
    <property type="match status" value="1"/>
</dbReference>
<dbReference type="PANTHER" id="PTHR43369:SF2">
    <property type="entry name" value="PHOSPHORIBOSYLGLYCINAMIDE FORMYLTRANSFERASE"/>
    <property type="match status" value="1"/>
</dbReference>
<sequence length="233" mass="25309">MTEHVPARPEPLQPVALGRRATGTSPLRLGVLASGRGTNLQAILDACVNREVPARVVLVISDKPQAQALERARAAGVLAEYHDPRIHPGRASYDRHLADRLEEAGVELVCLAGFMRILGSAFVERFRHRILNIHPSLLPAFPGKDAQRQALEHGVKVSGCTVHLVDEGVDTGPIVLQAAVPVLEGDTEESLAERILQHEHRLYVEAIRLYAAGRLQLEGRRVRIVPGGACQGT</sequence>
<dbReference type="EC" id="2.1.2.2" evidence="6"/>
<dbReference type="EMBL" id="CP141615">
    <property type="protein sequence ID" value="WRP16844.1"/>
    <property type="molecule type" value="Genomic_DNA"/>
</dbReference>
<evidence type="ECO:0000256" key="6">
    <source>
        <dbReference type="HAMAP-Rule" id="MF_01930"/>
    </source>
</evidence>
<dbReference type="PROSITE" id="PS00373">
    <property type="entry name" value="GART"/>
    <property type="match status" value="1"/>
</dbReference>
<dbReference type="Gene3D" id="3.40.50.170">
    <property type="entry name" value="Formyl transferase, N-terminal domain"/>
    <property type="match status" value="1"/>
</dbReference>
<feature type="binding site" evidence="6">
    <location>
        <begin position="115"/>
        <end position="118"/>
    </location>
    <ligand>
        <name>(6R)-10-formyltetrahydrofolate</name>
        <dbReference type="ChEBI" id="CHEBI:195366"/>
    </ligand>
</feature>
<dbReference type="InterPro" id="IPR002376">
    <property type="entry name" value="Formyl_transf_N"/>
</dbReference>
<feature type="binding site" evidence="6">
    <location>
        <position position="132"/>
    </location>
    <ligand>
        <name>(6R)-10-formyltetrahydrofolate</name>
        <dbReference type="ChEBI" id="CHEBI:195366"/>
    </ligand>
</feature>
<dbReference type="Pfam" id="PF00551">
    <property type="entry name" value="Formyl_trans_N"/>
    <property type="match status" value="1"/>
</dbReference>
<comment type="pathway">
    <text evidence="1 6">Purine metabolism; IMP biosynthesis via de novo pathway; N(2)-formyl-N(1)-(5-phospho-D-ribosyl)glycinamide from N(1)-(5-phospho-D-ribosyl)glycinamide (10-formyl THF route): step 1/1.</text>
</comment>
<organism evidence="8 9">
    <name type="scientific">Carboxydichorda subterranea</name>
    <dbReference type="NCBI Taxonomy" id="3109565"/>
    <lineage>
        <taxon>Bacteria</taxon>
        <taxon>Bacillati</taxon>
        <taxon>Bacillota</taxon>
        <taxon>Limnochordia</taxon>
        <taxon>Limnochordales</taxon>
        <taxon>Geochordaceae</taxon>
        <taxon>Carboxydichorda</taxon>
    </lineage>
</organism>
<dbReference type="InterPro" id="IPR036477">
    <property type="entry name" value="Formyl_transf_N_sf"/>
</dbReference>
<evidence type="ECO:0000313" key="8">
    <source>
        <dbReference type="EMBL" id="WRP16844.1"/>
    </source>
</evidence>
<feature type="binding site" evidence="6">
    <location>
        <begin position="37"/>
        <end position="39"/>
    </location>
    <ligand>
        <name>N(1)-(5-phospho-beta-D-ribosyl)glycinamide</name>
        <dbReference type="ChEBI" id="CHEBI:143788"/>
    </ligand>
</feature>
<dbReference type="InterPro" id="IPR001555">
    <property type="entry name" value="GART_AS"/>
</dbReference>
<keyword evidence="9" id="KW-1185">Reference proteome</keyword>
<evidence type="ECO:0000256" key="2">
    <source>
        <dbReference type="ARBA" id="ARBA00022679"/>
    </source>
</evidence>
<keyword evidence="3 6" id="KW-0658">Purine biosynthesis</keyword>
<comment type="similarity">
    <text evidence="4 6">Belongs to the GART family.</text>
</comment>
<accession>A0ABZ1BVZ2</accession>
<feature type="domain" description="Formyl transferase N-terminal" evidence="7">
    <location>
        <begin position="28"/>
        <end position="207"/>
    </location>
</feature>
<feature type="active site" description="Proton donor" evidence="6">
    <location>
        <position position="134"/>
    </location>
</feature>
<feature type="site" description="Raises pKa of active site His" evidence="6">
    <location>
        <position position="170"/>
    </location>
</feature>
<comment type="function">
    <text evidence="6">Catalyzes the transfer of a formyl group from 10-formyltetrahydrofolate to 5-phospho-ribosyl-glycinamide (GAR), producing 5-phospho-ribosyl-N-formylglycinamide (FGAR) and tetrahydrofolate.</text>
</comment>
<dbReference type="InterPro" id="IPR004607">
    <property type="entry name" value="GART"/>
</dbReference>
<dbReference type="NCBIfam" id="TIGR00639">
    <property type="entry name" value="PurN"/>
    <property type="match status" value="1"/>
</dbReference>
<proteinExistence type="inferred from homology"/>
<evidence type="ECO:0000256" key="1">
    <source>
        <dbReference type="ARBA" id="ARBA00005054"/>
    </source>
</evidence>
<reference evidence="8 9" key="1">
    <citation type="journal article" date="2024" name="Front. Microbiol.">
        <title>Novel thermophilic genera Geochorda gen. nov. and Carboxydochorda gen. nov. from the deep terrestrial subsurface reveal the ecophysiological diversity in the class Limnochordia.</title>
        <authorList>
            <person name="Karnachuk O.V."/>
            <person name="Lukina A.P."/>
            <person name="Avakyan M.R."/>
            <person name="Kadnikov V.V."/>
            <person name="Begmatov S."/>
            <person name="Beletsky A.V."/>
            <person name="Vlasova K.G."/>
            <person name="Novikov A.A."/>
            <person name="Shcherbakova V.A."/>
            <person name="Mardanov A.V."/>
            <person name="Ravin N.V."/>
        </authorList>
    </citation>
    <scope>NUCLEOTIDE SEQUENCE [LARGE SCALE GENOMIC DNA]</scope>
    <source>
        <strain evidence="8 9">L945</strain>
    </source>
</reference>
<keyword evidence="2 6" id="KW-0808">Transferase</keyword>
<feature type="binding site" evidence="6">
    <location>
        <position position="90"/>
    </location>
    <ligand>
        <name>(6R)-10-formyltetrahydrofolate</name>
        <dbReference type="ChEBI" id="CHEBI:195366"/>
    </ligand>
</feature>
<comment type="catalytic activity">
    <reaction evidence="5 6">
        <text>N(1)-(5-phospho-beta-D-ribosyl)glycinamide + (6R)-10-formyltetrahydrofolate = N(2)-formyl-N(1)-(5-phospho-beta-D-ribosyl)glycinamide + (6S)-5,6,7,8-tetrahydrofolate + H(+)</text>
        <dbReference type="Rhea" id="RHEA:15053"/>
        <dbReference type="ChEBI" id="CHEBI:15378"/>
        <dbReference type="ChEBI" id="CHEBI:57453"/>
        <dbReference type="ChEBI" id="CHEBI:143788"/>
        <dbReference type="ChEBI" id="CHEBI:147286"/>
        <dbReference type="ChEBI" id="CHEBI:195366"/>
        <dbReference type="EC" id="2.1.2.2"/>
    </reaction>
</comment>